<dbReference type="EMBL" id="JARKIK010000017">
    <property type="protein sequence ID" value="KAK8746508.1"/>
    <property type="molecule type" value="Genomic_DNA"/>
</dbReference>
<feature type="non-terminal residue" evidence="3">
    <location>
        <position position="1"/>
    </location>
</feature>
<keyword evidence="2" id="KW-0443">Lipid metabolism</keyword>
<evidence type="ECO:0000256" key="2">
    <source>
        <dbReference type="ARBA" id="ARBA00023098"/>
    </source>
</evidence>
<name>A0AAW0Y360_CHEQU</name>
<reference evidence="3 4" key="1">
    <citation type="journal article" date="2024" name="BMC Genomics">
        <title>Genome assembly of redclaw crayfish (Cherax quadricarinatus) provides insights into its immune adaptation and hypoxia tolerance.</title>
        <authorList>
            <person name="Liu Z."/>
            <person name="Zheng J."/>
            <person name="Li H."/>
            <person name="Fang K."/>
            <person name="Wang S."/>
            <person name="He J."/>
            <person name="Zhou D."/>
            <person name="Weng S."/>
            <person name="Chi M."/>
            <person name="Gu Z."/>
            <person name="He J."/>
            <person name="Li F."/>
            <person name="Wang M."/>
        </authorList>
    </citation>
    <scope>NUCLEOTIDE SEQUENCE [LARGE SCALE GENOMIC DNA]</scope>
    <source>
        <strain evidence="3">ZL_2023a</strain>
    </source>
</reference>
<keyword evidence="4" id="KW-1185">Reference proteome</keyword>
<comment type="caution">
    <text evidence="3">The sequence shown here is derived from an EMBL/GenBank/DDBJ whole genome shotgun (WGS) entry which is preliminary data.</text>
</comment>
<dbReference type="AlphaFoldDB" id="A0AAW0Y360"/>
<dbReference type="Proteomes" id="UP001445076">
    <property type="component" value="Unassembled WGS sequence"/>
</dbReference>
<organism evidence="3 4">
    <name type="scientific">Cherax quadricarinatus</name>
    <name type="common">Australian red claw crayfish</name>
    <dbReference type="NCBI Taxonomy" id="27406"/>
    <lineage>
        <taxon>Eukaryota</taxon>
        <taxon>Metazoa</taxon>
        <taxon>Ecdysozoa</taxon>
        <taxon>Arthropoda</taxon>
        <taxon>Crustacea</taxon>
        <taxon>Multicrustacea</taxon>
        <taxon>Malacostraca</taxon>
        <taxon>Eumalacostraca</taxon>
        <taxon>Eucarida</taxon>
        <taxon>Decapoda</taxon>
        <taxon>Pleocyemata</taxon>
        <taxon>Astacidea</taxon>
        <taxon>Parastacoidea</taxon>
        <taxon>Parastacidae</taxon>
        <taxon>Cherax</taxon>
    </lineage>
</organism>
<evidence type="ECO:0000313" key="4">
    <source>
        <dbReference type="Proteomes" id="UP001445076"/>
    </source>
</evidence>
<dbReference type="GO" id="GO:0005737">
    <property type="term" value="C:cytoplasm"/>
    <property type="evidence" value="ECO:0007669"/>
    <property type="project" value="TreeGrafter"/>
</dbReference>
<accession>A0AAW0Y360</accession>
<dbReference type="GO" id="GO:0016316">
    <property type="term" value="F:phosphatidylinositol-3,4-bisphosphate 4-phosphatase activity"/>
    <property type="evidence" value="ECO:0007669"/>
    <property type="project" value="InterPro"/>
</dbReference>
<gene>
    <name evidence="3" type="ORF">OTU49_017056</name>
</gene>
<feature type="non-terminal residue" evidence="3">
    <location>
        <position position="216"/>
    </location>
</feature>
<sequence length="216" mass="24222">LHLQRLWAQNESLRRSGFYDVITSGVFSAYSQGYKNGGLVNMLQKAKSSRRTPGGGDKAWASEAAVEGVKRLRQEVTTLLRALLVSLRQEDTDTLAKLLLKLQEKTRSLLNIIEPSLVEEAFEFLDQIRVPQNPSRILTLATRTYSSYKIAGYLSPETALDIELMSPDVASVPLCDKSNNRLTDMGRISTTIITNKEIDIMDVQENSVYRPTDEPE</sequence>
<evidence type="ECO:0000256" key="1">
    <source>
        <dbReference type="ARBA" id="ARBA00022801"/>
    </source>
</evidence>
<dbReference type="InterPro" id="IPR039034">
    <property type="entry name" value="INPP4"/>
</dbReference>
<keyword evidence="1" id="KW-0378">Hydrolase</keyword>
<evidence type="ECO:0000313" key="3">
    <source>
        <dbReference type="EMBL" id="KAK8746508.1"/>
    </source>
</evidence>
<protein>
    <submittedName>
        <fullName evidence="3">Uncharacterized protein</fullName>
    </submittedName>
</protein>
<dbReference type="PANTHER" id="PTHR12187">
    <property type="entry name" value="AGAP000124-PA"/>
    <property type="match status" value="1"/>
</dbReference>
<dbReference type="PANTHER" id="PTHR12187:SF11">
    <property type="entry name" value="PHOSPHATIDYLINOSITOL-3,4-BISPHOSPHATE 4-PHOSPHATASE"/>
    <property type="match status" value="1"/>
</dbReference>
<proteinExistence type="predicted"/>